<feature type="domain" description="Histidine kinase" evidence="13">
    <location>
        <begin position="163"/>
        <end position="373"/>
    </location>
</feature>
<feature type="non-terminal residue" evidence="15">
    <location>
        <position position="1"/>
    </location>
</feature>
<evidence type="ECO:0000313" key="16">
    <source>
        <dbReference type="Proteomes" id="UP001354709"/>
    </source>
</evidence>
<dbReference type="PANTHER" id="PTHR45436">
    <property type="entry name" value="SENSOR HISTIDINE KINASE YKOH"/>
    <property type="match status" value="1"/>
</dbReference>
<dbReference type="PANTHER" id="PTHR45436:SF5">
    <property type="entry name" value="SENSOR HISTIDINE KINASE TRCS"/>
    <property type="match status" value="1"/>
</dbReference>
<dbReference type="InterPro" id="IPR036097">
    <property type="entry name" value="HisK_dim/P_sf"/>
</dbReference>
<dbReference type="InterPro" id="IPR005467">
    <property type="entry name" value="His_kinase_dom"/>
</dbReference>
<keyword evidence="6 12" id="KW-0812">Transmembrane</keyword>
<dbReference type="EC" id="2.7.13.3" evidence="3"/>
<organism evidence="15 16">
    <name type="scientific">Streptomyces asiaticus subsp. ignotus</name>
    <dbReference type="NCBI Taxonomy" id="3098222"/>
    <lineage>
        <taxon>Bacteria</taxon>
        <taxon>Bacillati</taxon>
        <taxon>Actinomycetota</taxon>
        <taxon>Actinomycetes</taxon>
        <taxon>Kitasatosporales</taxon>
        <taxon>Streptomycetaceae</taxon>
        <taxon>Streptomyces</taxon>
        <taxon>Streptomyces violaceusniger group</taxon>
    </lineage>
</organism>
<dbReference type="InterPro" id="IPR003661">
    <property type="entry name" value="HisK_dim/P_dom"/>
</dbReference>
<keyword evidence="10 12" id="KW-0472">Membrane</keyword>
<dbReference type="SUPFAM" id="SSF55874">
    <property type="entry name" value="ATPase domain of HSP90 chaperone/DNA topoisomerase II/histidine kinase"/>
    <property type="match status" value="1"/>
</dbReference>
<accession>A0ABU7Q9Q7</accession>
<dbReference type="PROSITE" id="PS50885">
    <property type="entry name" value="HAMP"/>
    <property type="match status" value="1"/>
</dbReference>
<dbReference type="Gene3D" id="6.10.340.10">
    <property type="match status" value="1"/>
</dbReference>
<evidence type="ECO:0000256" key="12">
    <source>
        <dbReference type="SAM" id="Phobius"/>
    </source>
</evidence>
<dbReference type="Gene3D" id="1.10.287.130">
    <property type="match status" value="1"/>
</dbReference>
<evidence type="ECO:0000256" key="8">
    <source>
        <dbReference type="ARBA" id="ARBA00022989"/>
    </source>
</evidence>
<dbReference type="SMART" id="SM00387">
    <property type="entry name" value="HATPase_c"/>
    <property type="match status" value="1"/>
</dbReference>
<evidence type="ECO:0000256" key="3">
    <source>
        <dbReference type="ARBA" id="ARBA00012438"/>
    </source>
</evidence>
<dbReference type="Pfam" id="PF00512">
    <property type="entry name" value="HisKA"/>
    <property type="match status" value="1"/>
</dbReference>
<dbReference type="InterPro" id="IPR003594">
    <property type="entry name" value="HATPase_dom"/>
</dbReference>
<keyword evidence="16" id="KW-1185">Reference proteome</keyword>
<dbReference type="SMART" id="SM00304">
    <property type="entry name" value="HAMP"/>
    <property type="match status" value="1"/>
</dbReference>
<dbReference type="RefSeq" id="WP_330815177.1">
    <property type="nucleotide sequence ID" value="NZ_JAZBJO010000043.1"/>
</dbReference>
<dbReference type="InterPro" id="IPR036890">
    <property type="entry name" value="HATPase_C_sf"/>
</dbReference>
<evidence type="ECO:0000259" key="14">
    <source>
        <dbReference type="PROSITE" id="PS50885"/>
    </source>
</evidence>
<evidence type="ECO:0000256" key="2">
    <source>
        <dbReference type="ARBA" id="ARBA00004236"/>
    </source>
</evidence>
<evidence type="ECO:0000256" key="6">
    <source>
        <dbReference type="ARBA" id="ARBA00022692"/>
    </source>
</evidence>
<feature type="domain" description="HAMP" evidence="14">
    <location>
        <begin position="102"/>
        <end position="155"/>
    </location>
</feature>
<keyword evidence="8 12" id="KW-1133">Transmembrane helix</keyword>
<dbReference type="InterPro" id="IPR004358">
    <property type="entry name" value="Sig_transdc_His_kin-like_C"/>
</dbReference>
<evidence type="ECO:0000256" key="5">
    <source>
        <dbReference type="ARBA" id="ARBA00022679"/>
    </source>
</evidence>
<dbReference type="Pfam" id="PF02518">
    <property type="entry name" value="HATPase_c"/>
    <property type="match status" value="1"/>
</dbReference>
<name>A0ABU7Q9Q7_9ACTN</name>
<evidence type="ECO:0000256" key="4">
    <source>
        <dbReference type="ARBA" id="ARBA00022553"/>
    </source>
</evidence>
<proteinExistence type="predicted"/>
<dbReference type="CDD" id="cd00082">
    <property type="entry name" value="HisKA"/>
    <property type="match status" value="1"/>
</dbReference>
<keyword evidence="7 15" id="KW-0418">Kinase</keyword>
<dbReference type="InterPro" id="IPR003660">
    <property type="entry name" value="HAMP_dom"/>
</dbReference>
<dbReference type="SUPFAM" id="SSF47384">
    <property type="entry name" value="Homodimeric domain of signal transducing histidine kinase"/>
    <property type="match status" value="1"/>
</dbReference>
<dbReference type="InterPro" id="IPR050428">
    <property type="entry name" value="TCS_sensor_his_kinase"/>
</dbReference>
<dbReference type="EMBL" id="JAZBJO010000043">
    <property type="protein sequence ID" value="MEE4598116.1"/>
    <property type="molecule type" value="Genomic_DNA"/>
</dbReference>
<feature type="region of interest" description="Disordered" evidence="11">
    <location>
        <begin position="351"/>
        <end position="400"/>
    </location>
</feature>
<dbReference type="SUPFAM" id="SSF158472">
    <property type="entry name" value="HAMP domain-like"/>
    <property type="match status" value="1"/>
</dbReference>
<sequence length="400" mass="42870">ATVFVVGGGTLLALTLVSVREILGENSPTVTATQAEPAVYPGVLPTVPAFPAEQPADAYRAGSSERFRTFQQDVLDELLTRSLLLLAAVAVLSLLASWWVARRALRRIGRVTTTARDIGDRNLHARLALVGPEDEVKELADTFDAMLDRLERSFAEQRRFTAHASHELRTPLTLQRTALEIPLSQGRVPPDLLPDIRRALNATQRSERLIAALLALAKGESGVLVPVAVDLVEQARTAIADVLAEAGEAEVTVDARLSSAPVRGDQSLLTQLTANLVTNAVRHNERGGSVHVAVGRTERGDAFVEVFNTGPVIERSQLPALFEPFQRGGGRRKGSGLGLSVVRAVTASHQGTLTARPNPGGGLTVRVELPPRLPDRPQRRPPVASPPADRPPPVSRVPQG</sequence>
<dbReference type="PROSITE" id="PS50109">
    <property type="entry name" value="HIS_KIN"/>
    <property type="match status" value="1"/>
</dbReference>
<keyword evidence="4" id="KW-0597">Phosphoprotein</keyword>
<dbReference type="Pfam" id="PF00672">
    <property type="entry name" value="HAMP"/>
    <property type="match status" value="1"/>
</dbReference>
<keyword evidence="5" id="KW-0808">Transferase</keyword>
<comment type="caution">
    <text evidence="15">The sequence shown here is derived from an EMBL/GenBank/DDBJ whole genome shotgun (WGS) entry which is preliminary data.</text>
</comment>
<evidence type="ECO:0000256" key="11">
    <source>
        <dbReference type="SAM" id="MobiDB-lite"/>
    </source>
</evidence>
<dbReference type="GO" id="GO:0016301">
    <property type="term" value="F:kinase activity"/>
    <property type="evidence" value="ECO:0007669"/>
    <property type="project" value="UniProtKB-KW"/>
</dbReference>
<evidence type="ECO:0000313" key="15">
    <source>
        <dbReference type="EMBL" id="MEE4598116.1"/>
    </source>
</evidence>
<evidence type="ECO:0000259" key="13">
    <source>
        <dbReference type="PROSITE" id="PS50109"/>
    </source>
</evidence>
<evidence type="ECO:0000256" key="10">
    <source>
        <dbReference type="ARBA" id="ARBA00023136"/>
    </source>
</evidence>
<reference evidence="15 16" key="1">
    <citation type="submission" date="2023-11" db="EMBL/GenBank/DDBJ databases">
        <title>30 novel species of actinomycetes from the DSMZ collection.</title>
        <authorList>
            <person name="Nouioui I."/>
        </authorList>
    </citation>
    <scope>NUCLEOTIDE SEQUENCE [LARGE SCALE GENOMIC DNA]</scope>
    <source>
        <strain evidence="15 16">DSM 41524</strain>
    </source>
</reference>
<comment type="subcellular location">
    <subcellularLocation>
        <location evidence="2">Cell membrane</location>
    </subcellularLocation>
</comment>
<protein>
    <recommendedName>
        <fullName evidence="3">histidine kinase</fullName>
        <ecNumber evidence="3">2.7.13.3</ecNumber>
    </recommendedName>
</protein>
<gene>
    <name evidence="15" type="ORF">V2J94_40780</name>
</gene>
<evidence type="ECO:0000256" key="1">
    <source>
        <dbReference type="ARBA" id="ARBA00000085"/>
    </source>
</evidence>
<comment type="catalytic activity">
    <reaction evidence="1">
        <text>ATP + protein L-histidine = ADP + protein N-phospho-L-histidine.</text>
        <dbReference type="EC" id="2.7.13.3"/>
    </reaction>
</comment>
<evidence type="ECO:0000256" key="7">
    <source>
        <dbReference type="ARBA" id="ARBA00022777"/>
    </source>
</evidence>
<dbReference type="Gene3D" id="3.30.565.10">
    <property type="entry name" value="Histidine kinase-like ATPase, C-terminal domain"/>
    <property type="match status" value="1"/>
</dbReference>
<feature type="transmembrane region" description="Helical" evidence="12">
    <location>
        <begin position="83"/>
        <end position="101"/>
    </location>
</feature>
<dbReference type="SMART" id="SM00388">
    <property type="entry name" value="HisKA"/>
    <property type="match status" value="1"/>
</dbReference>
<keyword evidence="9" id="KW-0902">Two-component regulatory system</keyword>
<evidence type="ECO:0000256" key="9">
    <source>
        <dbReference type="ARBA" id="ARBA00023012"/>
    </source>
</evidence>
<dbReference type="PRINTS" id="PR00344">
    <property type="entry name" value="BCTRLSENSOR"/>
</dbReference>
<dbReference type="CDD" id="cd06225">
    <property type="entry name" value="HAMP"/>
    <property type="match status" value="1"/>
</dbReference>
<dbReference type="Proteomes" id="UP001354709">
    <property type="component" value="Unassembled WGS sequence"/>
</dbReference>
<feature type="compositionally biased region" description="Pro residues" evidence="11">
    <location>
        <begin position="383"/>
        <end position="400"/>
    </location>
</feature>